<dbReference type="GO" id="GO:0052913">
    <property type="term" value="F:16S rRNA (guanine(966)-N(2))-methyltransferase activity"/>
    <property type="evidence" value="ECO:0007669"/>
    <property type="project" value="UniProtKB-EC"/>
</dbReference>
<protein>
    <recommendedName>
        <fullName evidence="4 8">Ribosomal RNA small subunit methyltransferase D</fullName>
        <ecNumber evidence="3 8">2.1.1.171</ecNumber>
    </recommendedName>
</protein>
<evidence type="ECO:0000256" key="7">
    <source>
        <dbReference type="ARBA" id="ARBA00048326"/>
    </source>
</evidence>
<evidence type="ECO:0000313" key="13">
    <source>
        <dbReference type="Proteomes" id="UP000255279"/>
    </source>
</evidence>
<dbReference type="EMBL" id="UGQE01000004">
    <property type="protein sequence ID" value="STZ14232.1"/>
    <property type="molecule type" value="Genomic_DNA"/>
</dbReference>
<dbReference type="Proteomes" id="UP000190435">
    <property type="component" value="Unassembled WGS sequence"/>
</dbReference>
<dbReference type="InterPro" id="IPR002052">
    <property type="entry name" value="DNA_methylase_N6_adenine_CS"/>
</dbReference>
<gene>
    <name evidence="11" type="primary">rsmD</name>
    <name evidence="10" type="ORF">B0181_03850</name>
    <name evidence="11" type="ORF">NCTC10293_01824</name>
</gene>
<proteinExistence type="inferred from homology"/>
<dbReference type="STRING" id="34060.B0181_03850"/>
<dbReference type="PANTHER" id="PTHR43542">
    <property type="entry name" value="METHYLTRANSFERASE"/>
    <property type="match status" value="1"/>
</dbReference>
<reference evidence="10 12" key="1">
    <citation type="submission" date="2017-02" db="EMBL/GenBank/DDBJ databases">
        <title>Draft genome sequence of Moraxella caviae CCUG 355 type strain.</title>
        <authorList>
            <person name="Engstrom-Jakobsson H."/>
            <person name="Salva-Serra F."/>
            <person name="Thorell K."/>
            <person name="Gonzales-Siles L."/>
            <person name="Karlsson R."/>
            <person name="Boulund F."/>
            <person name="Engstrand L."/>
            <person name="Moore E."/>
        </authorList>
    </citation>
    <scope>NUCLEOTIDE SEQUENCE [LARGE SCALE GENOMIC DNA]</scope>
    <source>
        <strain evidence="10 12">CCUG 355</strain>
    </source>
</reference>
<keyword evidence="5 8" id="KW-0489">Methyltransferase</keyword>
<evidence type="ECO:0000256" key="8">
    <source>
        <dbReference type="PIRNR" id="PIRNR004553"/>
    </source>
</evidence>
<dbReference type="Pfam" id="PF03602">
    <property type="entry name" value="Cons_hypoth95"/>
    <property type="match status" value="1"/>
</dbReference>
<keyword evidence="12" id="KW-1185">Reference proteome</keyword>
<evidence type="ECO:0000256" key="2">
    <source>
        <dbReference type="ARBA" id="ARBA00005269"/>
    </source>
</evidence>
<dbReference type="EMBL" id="MUXU01000025">
    <property type="protein sequence ID" value="OOR91072.1"/>
    <property type="molecule type" value="Genomic_DNA"/>
</dbReference>
<dbReference type="PANTHER" id="PTHR43542:SF1">
    <property type="entry name" value="METHYLTRANSFERASE"/>
    <property type="match status" value="1"/>
</dbReference>
<dbReference type="Gene3D" id="3.40.50.150">
    <property type="entry name" value="Vaccinia Virus protein VP39"/>
    <property type="match status" value="1"/>
</dbReference>
<dbReference type="AlphaFoldDB" id="A0A1T0A5K8"/>
<evidence type="ECO:0000256" key="6">
    <source>
        <dbReference type="ARBA" id="ARBA00022679"/>
    </source>
</evidence>
<dbReference type="Proteomes" id="UP000255279">
    <property type="component" value="Unassembled WGS sequence"/>
</dbReference>
<keyword evidence="6 8" id="KW-0808">Transferase</keyword>
<dbReference type="RefSeq" id="WP_078276165.1">
    <property type="nucleotide sequence ID" value="NZ_CAACXO010000070.1"/>
</dbReference>
<dbReference type="GO" id="GO:0003676">
    <property type="term" value="F:nucleic acid binding"/>
    <property type="evidence" value="ECO:0007669"/>
    <property type="project" value="InterPro"/>
</dbReference>
<dbReference type="OrthoDB" id="9803017at2"/>
<accession>A0A1T0A5K8</accession>
<evidence type="ECO:0000313" key="10">
    <source>
        <dbReference type="EMBL" id="OOR91072.1"/>
    </source>
</evidence>
<dbReference type="EC" id="2.1.1.171" evidence="3 8"/>
<evidence type="ECO:0000256" key="5">
    <source>
        <dbReference type="ARBA" id="ARBA00022603"/>
    </source>
</evidence>
<evidence type="ECO:0000256" key="4">
    <source>
        <dbReference type="ARBA" id="ARBA00013682"/>
    </source>
</evidence>
<dbReference type="NCBIfam" id="TIGR00095">
    <property type="entry name" value="16S rRNA (guanine(966)-N(2))-methyltransferase RsmD"/>
    <property type="match status" value="1"/>
</dbReference>
<comment type="similarity">
    <text evidence="2 8">Belongs to the methyltransferase superfamily. RsmD family.</text>
</comment>
<reference evidence="11 13" key="2">
    <citation type="submission" date="2018-06" db="EMBL/GenBank/DDBJ databases">
        <authorList>
            <consortium name="Pathogen Informatics"/>
            <person name="Doyle S."/>
        </authorList>
    </citation>
    <scope>NUCLEOTIDE SEQUENCE [LARGE SCALE GENOMIC DNA]</scope>
    <source>
        <strain evidence="11 13">NCTC10293</strain>
    </source>
</reference>
<comment type="catalytic activity">
    <reaction evidence="7 8">
        <text>guanosine(966) in 16S rRNA + S-adenosyl-L-methionine = N(2)-methylguanosine(966) in 16S rRNA + S-adenosyl-L-homocysteine + H(+)</text>
        <dbReference type="Rhea" id="RHEA:23548"/>
        <dbReference type="Rhea" id="RHEA-COMP:10211"/>
        <dbReference type="Rhea" id="RHEA-COMP:10212"/>
        <dbReference type="ChEBI" id="CHEBI:15378"/>
        <dbReference type="ChEBI" id="CHEBI:57856"/>
        <dbReference type="ChEBI" id="CHEBI:59789"/>
        <dbReference type="ChEBI" id="CHEBI:74269"/>
        <dbReference type="ChEBI" id="CHEBI:74481"/>
        <dbReference type="EC" id="2.1.1.171"/>
    </reaction>
</comment>
<feature type="region of interest" description="Disordered" evidence="9">
    <location>
        <begin position="1"/>
        <end position="25"/>
    </location>
</feature>
<name>A0A1T0A5K8_9GAMM</name>
<sequence length="217" mass="23456">MSSKRQSKANAKPTKLGNKSTQPSGQVRIIGGAFKRRLISFIDADGLRPTPDRLRETLFNWLTADLHDAAVLDVCAGSGVLGFEAISRGAKSAVMIEANAAQARTLTQSAATLKIHAPNLQALQNGGAHIIHSTAQNALPLLDAPFDVIFLDPPYALNLWHELITLIITHGLYHQDTLIYLESDQPLTDIIAPFDKLELIKSAKVGQVFAGLAVFND</sequence>
<dbReference type="PIRSF" id="PIRSF004553">
    <property type="entry name" value="CHP00095"/>
    <property type="match status" value="1"/>
</dbReference>
<dbReference type="InterPro" id="IPR004398">
    <property type="entry name" value="RNA_MeTrfase_RsmD"/>
</dbReference>
<comment type="function">
    <text evidence="1 8">Specifically methylates the guanine in position 966 of 16S rRNA in the assembled 30S particle.</text>
</comment>
<keyword evidence="8" id="KW-0949">S-adenosyl-L-methionine</keyword>
<keyword evidence="8" id="KW-0698">rRNA processing</keyword>
<organism evidence="10 12">
    <name type="scientific">Moraxella caviae</name>
    <dbReference type="NCBI Taxonomy" id="34060"/>
    <lineage>
        <taxon>Bacteria</taxon>
        <taxon>Pseudomonadati</taxon>
        <taxon>Pseudomonadota</taxon>
        <taxon>Gammaproteobacteria</taxon>
        <taxon>Moraxellales</taxon>
        <taxon>Moraxellaceae</taxon>
        <taxon>Moraxella</taxon>
    </lineage>
</organism>
<dbReference type="CDD" id="cd02440">
    <property type="entry name" value="AdoMet_MTases"/>
    <property type="match status" value="1"/>
</dbReference>
<dbReference type="PROSITE" id="PS00092">
    <property type="entry name" value="N6_MTASE"/>
    <property type="match status" value="1"/>
</dbReference>
<evidence type="ECO:0000256" key="1">
    <source>
        <dbReference type="ARBA" id="ARBA00002649"/>
    </source>
</evidence>
<evidence type="ECO:0000313" key="11">
    <source>
        <dbReference type="EMBL" id="STZ14232.1"/>
    </source>
</evidence>
<dbReference type="InterPro" id="IPR029063">
    <property type="entry name" value="SAM-dependent_MTases_sf"/>
</dbReference>
<evidence type="ECO:0000256" key="3">
    <source>
        <dbReference type="ARBA" id="ARBA00012141"/>
    </source>
</evidence>
<evidence type="ECO:0000256" key="9">
    <source>
        <dbReference type="SAM" id="MobiDB-lite"/>
    </source>
</evidence>
<dbReference type="SUPFAM" id="SSF53335">
    <property type="entry name" value="S-adenosyl-L-methionine-dependent methyltransferases"/>
    <property type="match status" value="1"/>
</dbReference>
<evidence type="ECO:0000313" key="12">
    <source>
        <dbReference type="Proteomes" id="UP000190435"/>
    </source>
</evidence>